<feature type="region of interest" description="Disordered" evidence="1">
    <location>
        <begin position="119"/>
        <end position="222"/>
    </location>
</feature>
<keyword evidence="4" id="KW-1185">Reference proteome</keyword>
<name>A0A067SE72_GALM3</name>
<dbReference type="HOGENOM" id="CLU_1098571_0_0_1"/>
<feature type="compositionally biased region" description="Low complexity" evidence="1">
    <location>
        <begin position="153"/>
        <end position="181"/>
    </location>
</feature>
<proteinExistence type="predicted"/>
<accession>A0A067SE72</accession>
<evidence type="ECO:0000256" key="1">
    <source>
        <dbReference type="SAM" id="MobiDB-lite"/>
    </source>
</evidence>
<evidence type="ECO:0000256" key="2">
    <source>
        <dbReference type="SAM" id="SignalP"/>
    </source>
</evidence>
<feature type="compositionally biased region" description="Pro residues" evidence="1">
    <location>
        <begin position="140"/>
        <end position="152"/>
    </location>
</feature>
<feature type="chain" id="PRO_5001648370" evidence="2">
    <location>
        <begin position="25"/>
        <end position="253"/>
    </location>
</feature>
<feature type="compositionally biased region" description="Polar residues" evidence="1">
    <location>
        <begin position="182"/>
        <end position="220"/>
    </location>
</feature>
<gene>
    <name evidence="3" type="ORF">GALMADRAFT_1049899</name>
</gene>
<protein>
    <submittedName>
        <fullName evidence="3">Uncharacterized protein</fullName>
    </submittedName>
</protein>
<feature type="signal peptide" evidence="2">
    <location>
        <begin position="1"/>
        <end position="24"/>
    </location>
</feature>
<evidence type="ECO:0000313" key="3">
    <source>
        <dbReference type="EMBL" id="KDR68297.1"/>
    </source>
</evidence>
<dbReference type="STRING" id="685588.A0A067SE72"/>
<organism evidence="3 4">
    <name type="scientific">Galerina marginata (strain CBS 339.88)</name>
    <dbReference type="NCBI Taxonomy" id="685588"/>
    <lineage>
        <taxon>Eukaryota</taxon>
        <taxon>Fungi</taxon>
        <taxon>Dikarya</taxon>
        <taxon>Basidiomycota</taxon>
        <taxon>Agaricomycotina</taxon>
        <taxon>Agaricomycetes</taxon>
        <taxon>Agaricomycetidae</taxon>
        <taxon>Agaricales</taxon>
        <taxon>Agaricineae</taxon>
        <taxon>Strophariaceae</taxon>
        <taxon>Galerina</taxon>
    </lineage>
</organism>
<dbReference type="EMBL" id="KL142409">
    <property type="protein sequence ID" value="KDR68297.1"/>
    <property type="molecule type" value="Genomic_DNA"/>
</dbReference>
<dbReference type="Proteomes" id="UP000027222">
    <property type="component" value="Unassembled WGS sequence"/>
</dbReference>
<evidence type="ECO:0000313" key="4">
    <source>
        <dbReference type="Proteomes" id="UP000027222"/>
    </source>
</evidence>
<sequence length="253" mass="26488">MRAPLRLCVAIALLLLKYPTQVLAYTLSVPSLKVAVGQTFPLSWTSMSDDLENVDVCLNDINNIQFLRIGSIQRSNALEGKVDVTVNKTIVPGTYTLGIRFPGCAFLFAQDFNDFVVTAPAPPSTTPPQTSQSQTSSASSPPPPPPPPPPPHTSSSTSHTSATPTTSSSTSRATSAGSTHTESNSVIKTGSAVSIRTIPIQSTTPTATSPPDGSTTQIPSSGALGMSITEFSLWGKGMVEFCGFVFGVLVVFL</sequence>
<dbReference type="AlphaFoldDB" id="A0A067SE72"/>
<keyword evidence="2" id="KW-0732">Signal</keyword>
<reference evidence="4" key="1">
    <citation type="journal article" date="2014" name="Proc. Natl. Acad. Sci. U.S.A.">
        <title>Extensive sampling of basidiomycete genomes demonstrates inadequacy of the white-rot/brown-rot paradigm for wood decay fungi.</title>
        <authorList>
            <person name="Riley R."/>
            <person name="Salamov A.A."/>
            <person name="Brown D.W."/>
            <person name="Nagy L.G."/>
            <person name="Floudas D."/>
            <person name="Held B.W."/>
            <person name="Levasseur A."/>
            <person name="Lombard V."/>
            <person name="Morin E."/>
            <person name="Otillar R."/>
            <person name="Lindquist E.A."/>
            <person name="Sun H."/>
            <person name="LaButti K.M."/>
            <person name="Schmutz J."/>
            <person name="Jabbour D."/>
            <person name="Luo H."/>
            <person name="Baker S.E."/>
            <person name="Pisabarro A.G."/>
            <person name="Walton J.D."/>
            <person name="Blanchette R.A."/>
            <person name="Henrissat B."/>
            <person name="Martin F."/>
            <person name="Cullen D."/>
            <person name="Hibbett D.S."/>
            <person name="Grigoriev I.V."/>
        </authorList>
    </citation>
    <scope>NUCLEOTIDE SEQUENCE [LARGE SCALE GENOMIC DNA]</scope>
    <source>
        <strain evidence="4">CBS 339.88</strain>
    </source>
</reference>
<feature type="compositionally biased region" description="Low complexity" evidence="1">
    <location>
        <begin position="127"/>
        <end position="139"/>
    </location>
</feature>